<comment type="caution">
    <text evidence="2">The sequence shown here is derived from an EMBL/GenBank/DDBJ whole genome shotgun (WGS) entry which is preliminary data.</text>
</comment>
<sequence>MIRKLFRTPIFRNLKFYRPALYMFSQQNQDPKFSDEIMNKLKNQAQQFYDNIVVDNNLQHVDVKDVDHFNQLIQESNQKIIIVYCYAQWSLECKDFKQVLIQNMEKYSDISTIINIDIDKHPNLITQLQINSVPFAGVVYNNQFVDGYFKNGKFDRFMSVVEQISRILRGENIEEMILEQMSELFQSKNHQGLLTLTTEALARDNIKKDHPKYLLFKGLAYVLMEDSIKIQEILDQFDQQFKDDLTDINTKQLYQLVQDQLTLIKDLQSLTPEMKRILERINENPKDKDLYFDLALESLNLKNYELAIKSLLNIVKMDKNWSDKKAQKKLLEIFSQLGNQHNLVIEGRKQLGKLIN</sequence>
<dbReference type="PANTHER" id="PTHR45663">
    <property type="entry name" value="GEO12009P1"/>
    <property type="match status" value="1"/>
</dbReference>
<dbReference type="Proteomes" id="UP000692954">
    <property type="component" value="Unassembled WGS sequence"/>
</dbReference>
<reference evidence="2" key="1">
    <citation type="submission" date="2021-01" db="EMBL/GenBank/DDBJ databases">
        <authorList>
            <consortium name="Genoscope - CEA"/>
            <person name="William W."/>
        </authorList>
    </citation>
    <scope>NUCLEOTIDE SEQUENCE</scope>
</reference>
<evidence type="ECO:0000313" key="3">
    <source>
        <dbReference type="Proteomes" id="UP000692954"/>
    </source>
</evidence>
<dbReference type="GO" id="GO:0005737">
    <property type="term" value="C:cytoplasm"/>
    <property type="evidence" value="ECO:0007669"/>
    <property type="project" value="TreeGrafter"/>
</dbReference>
<dbReference type="OrthoDB" id="2121326at2759"/>
<dbReference type="CDD" id="cd02947">
    <property type="entry name" value="TRX_family"/>
    <property type="match status" value="1"/>
</dbReference>
<organism evidence="2 3">
    <name type="scientific">Paramecium sonneborni</name>
    <dbReference type="NCBI Taxonomy" id="65129"/>
    <lineage>
        <taxon>Eukaryota</taxon>
        <taxon>Sar</taxon>
        <taxon>Alveolata</taxon>
        <taxon>Ciliophora</taxon>
        <taxon>Intramacronucleata</taxon>
        <taxon>Oligohymenophorea</taxon>
        <taxon>Peniculida</taxon>
        <taxon>Parameciidae</taxon>
        <taxon>Paramecium</taxon>
    </lineage>
</organism>
<proteinExistence type="predicted"/>
<name>A0A8S1L1U6_9CILI</name>
<feature type="domain" description="Thioredoxin" evidence="1">
    <location>
        <begin position="65"/>
        <end position="148"/>
    </location>
</feature>
<dbReference type="EMBL" id="CAJJDN010000013">
    <property type="protein sequence ID" value="CAD8059312.1"/>
    <property type="molecule type" value="Genomic_DNA"/>
</dbReference>
<evidence type="ECO:0000313" key="2">
    <source>
        <dbReference type="EMBL" id="CAD8059312.1"/>
    </source>
</evidence>
<dbReference type="GO" id="GO:0015035">
    <property type="term" value="F:protein-disulfide reductase activity"/>
    <property type="evidence" value="ECO:0007669"/>
    <property type="project" value="TreeGrafter"/>
</dbReference>
<dbReference type="PANTHER" id="PTHR45663:SF11">
    <property type="entry name" value="GEO12009P1"/>
    <property type="match status" value="1"/>
</dbReference>
<evidence type="ECO:0000259" key="1">
    <source>
        <dbReference type="Pfam" id="PF00085"/>
    </source>
</evidence>
<dbReference type="AlphaFoldDB" id="A0A8S1L1U6"/>
<accession>A0A8S1L1U6</accession>
<gene>
    <name evidence="2" type="ORF">PSON_ATCC_30995.1.T0130161</name>
</gene>
<dbReference type="Pfam" id="PF14561">
    <property type="entry name" value="TPR_20"/>
    <property type="match status" value="1"/>
</dbReference>
<protein>
    <recommendedName>
        <fullName evidence="1">Thioredoxin domain-containing protein</fullName>
    </recommendedName>
</protein>
<dbReference type="Pfam" id="PF00085">
    <property type="entry name" value="Thioredoxin"/>
    <property type="match status" value="1"/>
</dbReference>
<dbReference type="InterPro" id="IPR013766">
    <property type="entry name" value="Thioredoxin_domain"/>
</dbReference>
<keyword evidence="3" id="KW-1185">Reference proteome</keyword>